<dbReference type="AlphaFoldDB" id="A0ABD5P7G3"/>
<evidence type="ECO:0000313" key="2">
    <source>
        <dbReference type="EMBL" id="MFC4356421.1"/>
    </source>
</evidence>
<evidence type="ECO:0000256" key="1">
    <source>
        <dbReference type="SAM" id="Phobius"/>
    </source>
</evidence>
<feature type="transmembrane region" description="Helical" evidence="1">
    <location>
        <begin position="94"/>
        <end position="111"/>
    </location>
</feature>
<gene>
    <name evidence="2" type="ORF">ACFO0N_00490</name>
</gene>
<dbReference type="Proteomes" id="UP001595921">
    <property type="component" value="Unassembled WGS sequence"/>
</dbReference>
<keyword evidence="1" id="KW-0472">Membrane</keyword>
<dbReference type="EMBL" id="JBHSDS010000001">
    <property type="protein sequence ID" value="MFC4356421.1"/>
    <property type="molecule type" value="Genomic_DNA"/>
</dbReference>
<protein>
    <recommendedName>
        <fullName evidence="4">Small multi-drug export protein</fullName>
    </recommendedName>
</protein>
<feature type="transmembrane region" description="Helical" evidence="1">
    <location>
        <begin position="34"/>
        <end position="54"/>
    </location>
</feature>
<feature type="transmembrane region" description="Helical" evidence="1">
    <location>
        <begin position="123"/>
        <end position="148"/>
    </location>
</feature>
<comment type="caution">
    <text evidence="2">The sequence shown here is derived from an EMBL/GenBank/DDBJ whole genome shotgun (WGS) entry which is preliminary data.</text>
</comment>
<organism evidence="2 3">
    <name type="scientific">Halobium salinum</name>
    <dbReference type="NCBI Taxonomy" id="1364940"/>
    <lineage>
        <taxon>Archaea</taxon>
        <taxon>Methanobacteriati</taxon>
        <taxon>Methanobacteriota</taxon>
        <taxon>Stenosarchaea group</taxon>
        <taxon>Halobacteria</taxon>
        <taxon>Halobacteriales</taxon>
        <taxon>Haloferacaceae</taxon>
        <taxon>Halobium</taxon>
    </lineage>
</organism>
<evidence type="ECO:0000313" key="3">
    <source>
        <dbReference type="Proteomes" id="UP001595921"/>
    </source>
</evidence>
<proteinExistence type="predicted"/>
<keyword evidence="1" id="KW-0812">Transmembrane</keyword>
<dbReference type="RefSeq" id="WP_267624775.1">
    <property type="nucleotide sequence ID" value="NZ_JAODIW010000010.1"/>
</dbReference>
<keyword evidence="1" id="KW-1133">Transmembrane helix</keyword>
<evidence type="ECO:0008006" key="4">
    <source>
        <dbReference type="Google" id="ProtNLM"/>
    </source>
</evidence>
<accession>A0ABD5P7G3</accession>
<sequence length="150" mass="16307">MSFTDPKSAALGSEELAFWPVITFSLLYVGDDEFWVVPVLFVLGLSGGVTFIVFGNIRKWVEETDGESEEESDVLRILEEVHAGVPENWLSQGTLLLGIALNFGAGLYLWPSLVNLGNSDASVVAFAVAVLAVLPLLWIGTFFGALVWSR</sequence>
<reference evidence="2 3" key="1">
    <citation type="journal article" date="2019" name="Int. J. Syst. Evol. Microbiol.">
        <title>The Global Catalogue of Microorganisms (GCM) 10K type strain sequencing project: providing services to taxonomists for standard genome sequencing and annotation.</title>
        <authorList>
            <consortium name="The Broad Institute Genomics Platform"/>
            <consortium name="The Broad Institute Genome Sequencing Center for Infectious Disease"/>
            <person name="Wu L."/>
            <person name="Ma J."/>
        </authorList>
    </citation>
    <scope>NUCLEOTIDE SEQUENCE [LARGE SCALE GENOMIC DNA]</scope>
    <source>
        <strain evidence="2 3">CGMCC 1.12553</strain>
    </source>
</reference>
<name>A0ABD5P7G3_9EURY</name>
<keyword evidence="3" id="KW-1185">Reference proteome</keyword>